<name>A0ABM8TUZ8_9BURK</name>
<protein>
    <submittedName>
        <fullName evidence="3">Haloalkane dehalogenase</fullName>
        <ecNumber evidence="3">3.8.1.5</ecNumber>
    </submittedName>
</protein>
<dbReference type="Gene3D" id="3.40.50.1820">
    <property type="entry name" value="alpha/beta hydrolase"/>
    <property type="match status" value="1"/>
</dbReference>
<proteinExistence type="predicted"/>
<dbReference type="PRINTS" id="PR00412">
    <property type="entry name" value="EPOXHYDRLASE"/>
</dbReference>
<accession>A0ABM8TUZ8</accession>
<dbReference type="Proteomes" id="UP000672657">
    <property type="component" value="Unassembled WGS sequence"/>
</dbReference>
<dbReference type="EMBL" id="CAJPVI010000081">
    <property type="protein sequence ID" value="CAG2160458.1"/>
    <property type="molecule type" value="Genomic_DNA"/>
</dbReference>
<keyword evidence="1 3" id="KW-0378">Hydrolase</keyword>
<dbReference type="InterPro" id="IPR000639">
    <property type="entry name" value="Epox_hydrolase-like"/>
</dbReference>
<dbReference type="GO" id="GO:0018786">
    <property type="term" value="F:haloalkane dehalogenase activity"/>
    <property type="evidence" value="ECO:0007669"/>
    <property type="project" value="UniProtKB-EC"/>
</dbReference>
<dbReference type="SUPFAM" id="SSF53474">
    <property type="entry name" value="alpha/beta-Hydrolases"/>
    <property type="match status" value="1"/>
</dbReference>
<organism evidence="3 4">
    <name type="scientific">Cupriavidus numazuensis</name>
    <dbReference type="NCBI Taxonomy" id="221992"/>
    <lineage>
        <taxon>Bacteria</taxon>
        <taxon>Pseudomonadati</taxon>
        <taxon>Pseudomonadota</taxon>
        <taxon>Betaproteobacteria</taxon>
        <taxon>Burkholderiales</taxon>
        <taxon>Burkholderiaceae</taxon>
        <taxon>Cupriavidus</taxon>
    </lineage>
</organism>
<evidence type="ECO:0000313" key="3">
    <source>
        <dbReference type="EMBL" id="CAG2160458.1"/>
    </source>
</evidence>
<evidence type="ECO:0000313" key="4">
    <source>
        <dbReference type="Proteomes" id="UP000672657"/>
    </source>
</evidence>
<evidence type="ECO:0000259" key="2">
    <source>
        <dbReference type="Pfam" id="PF00561"/>
    </source>
</evidence>
<evidence type="ECO:0000256" key="1">
    <source>
        <dbReference type="ARBA" id="ARBA00022801"/>
    </source>
</evidence>
<dbReference type="PANTHER" id="PTHR43329">
    <property type="entry name" value="EPOXIDE HYDROLASE"/>
    <property type="match status" value="1"/>
</dbReference>
<keyword evidence="4" id="KW-1185">Reference proteome</keyword>
<dbReference type="InterPro" id="IPR029058">
    <property type="entry name" value="AB_hydrolase_fold"/>
</dbReference>
<dbReference type="RefSeq" id="WP_211958250.1">
    <property type="nucleotide sequence ID" value="NZ_CAJPVI010000081.1"/>
</dbReference>
<gene>
    <name evidence="3" type="primary">dhaA</name>
    <name evidence="3" type="ORF">LMG26411_07502</name>
</gene>
<dbReference type="Pfam" id="PF00561">
    <property type="entry name" value="Abhydrolase_1"/>
    <property type="match status" value="1"/>
</dbReference>
<comment type="caution">
    <text evidence="3">The sequence shown here is derived from an EMBL/GenBank/DDBJ whole genome shotgun (WGS) entry which is preliminary data.</text>
</comment>
<dbReference type="PRINTS" id="PR00111">
    <property type="entry name" value="ABHYDROLASE"/>
</dbReference>
<reference evidence="3 4" key="1">
    <citation type="submission" date="2021-03" db="EMBL/GenBank/DDBJ databases">
        <authorList>
            <person name="Peeters C."/>
        </authorList>
    </citation>
    <scope>NUCLEOTIDE SEQUENCE [LARGE SCALE GENOMIC DNA]</scope>
    <source>
        <strain evidence="3 4">LMG 26411</strain>
    </source>
</reference>
<dbReference type="InterPro" id="IPR000073">
    <property type="entry name" value="AB_hydrolase_1"/>
</dbReference>
<dbReference type="EC" id="3.8.1.5" evidence="3"/>
<feature type="domain" description="AB hydrolase-1" evidence="2">
    <location>
        <begin position="28"/>
        <end position="281"/>
    </location>
</feature>
<sequence>MPFEIEHHYATLNGYRMHYASCGSPDRPLLLCLHGFPESWHCWEGVLQTLAERFHVVAPDTRGINESEGPGELQGYRVRNMVSDVAALLDHLGQQQCILAGHDWGGAIACAFAIAHPERLRGLVIVNSTHSAIFARELRRSAAQREASAYIQFFLQDDTEASVCADDHAYLRAMLAQNSQTGAPPAWFDETLQEAYRRAWSRPGSVRAGLSYYRASQYLTPSDGAAVPDEAALVVRVPTLFVWGERDGFLLTGCIDGLDQYFTNVQVERIPEGSHWVIHEHGESVSRHIAHFAARLGTPEQTHVPAD</sequence>